<evidence type="ECO:0000313" key="3">
    <source>
        <dbReference type="EMBL" id="SUG27946.1"/>
    </source>
</evidence>
<evidence type="ECO:0000259" key="2">
    <source>
        <dbReference type="Pfam" id="PF13518"/>
    </source>
</evidence>
<dbReference type="Pfam" id="PF13518">
    <property type="entry name" value="HTH_28"/>
    <property type="match status" value="1"/>
</dbReference>
<sequence>MAAQRLGISDRQCRRFLSRYRESGPPGMANRRRGKPNNNQLPDVSQEKNAFFCQLQVHQKPPPEKVAFYFRLLEAVVPLLKKLNF</sequence>
<organism evidence="3 4">
    <name type="scientific">Salmonella enterica subsp. arizonae</name>
    <dbReference type="NCBI Taxonomy" id="59203"/>
    <lineage>
        <taxon>Bacteria</taxon>
        <taxon>Pseudomonadati</taxon>
        <taxon>Pseudomonadota</taxon>
        <taxon>Gammaproteobacteria</taxon>
        <taxon>Enterobacterales</taxon>
        <taxon>Enterobacteriaceae</taxon>
        <taxon>Salmonella</taxon>
    </lineage>
</organism>
<dbReference type="AlphaFoldDB" id="A0A379SG63"/>
<name>A0A379SG63_SALER</name>
<protein>
    <submittedName>
        <fullName evidence="3">Integrase</fullName>
    </submittedName>
</protein>
<proteinExistence type="predicted"/>
<feature type="region of interest" description="Disordered" evidence="1">
    <location>
        <begin position="19"/>
        <end position="43"/>
    </location>
</feature>
<evidence type="ECO:0000313" key="4">
    <source>
        <dbReference type="Proteomes" id="UP000255443"/>
    </source>
</evidence>
<dbReference type="InterPro" id="IPR055247">
    <property type="entry name" value="InsJ-like_HTH"/>
</dbReference>
<evidence type="ECO:0000256" key="1">
    <source>
        <dbReference type="SAM" id="MobiDB-lite"/>
    </source>
</evidence>
<feature type="domain" description="Insertion element IS150 protein InsJ-like helix-turn-helix" evidence="2">
    <location>
        <begin position="2"/>
        <end position="35"/>
    </location>
</feature>
<accession>A0A379SG63</accession>
<reference evidence="3 4" key="1">
    <citation type="submission" date="2018-06" db="EMBL/GenBank/DDBJ databases">
        <authorList>
            <consortium name="Pathogen Informatics"/>
            <person name="Doyle S."/>
        </authorList>
    </citation>
    <scope>NUCLEOTIDE SEQUENCE [LARGE SCALE GENOMIC DNA]</scope>
    <source>
        <strain evidence="3 4">NCTC7303</strain>
    </source>
</reference>
<dbReference type="EMBL" id="UGXC01000001">
    <property type="protein sequence ID" value="SUG27946.1"/>
    <property type="molecule type" value="Genomic_DNA"/>
</dbReference>
<gene>
    <name evidence="3" type="ORF">NCTC7303_00051</name>
</gene>
<dbReference type="Proteomes" id="UP000255443">
    <property type="component" value="Unassembled WGS sequence"/>
</dbReference>